<name>A0AAN1XRX4_UNVUL</name>
<keyword evidence="8" id="KW-0676">Redox-active center</keyword>
<dbReference type="PROSITE" id="PS51352">
    <property type="entry name" value="THIOREDOXIN_2"/>
    <property type="match status" value="1"/>
</dbReference>
<feature type="active site" description="Cysteine sulfenic acid (-SOH) intermediate; for peroxidase activity" evidence="13">
    <location>
        <position position="75"/>
    </location>
</feature>
<dbReference type="RefSeq" id="WP_317995875.1">
    <property type="nucleotide sequence ID" value="NZ_AP025523.1"/>
</dbReference>
<keyword evidence="5" id="KW-0049">Antioxidant</keyword>
<dbReference type="SUPFAM" id="SSF52833">
    <property type="entry name" value="Thioredoxin-like"/>
    <property type="match status" value="1"/>
</dbReference>
<dbReference type="GO" id="GO:0005737">
    <property type="term" value="C:cytoplasm"/>
    <property type="evidence" value="ECO:0007669"/>
    <property type="project" value="TreeGrafter"/>
</dbReference>
<dbReference type="InterPro" id="IPR000866">
    <property type="entry name" value="AhpC/TSA"/>
</dbReference>
<evidence type="ECO:0000259" key="14">
    <source>
        <dbReference type="PROSITE" id="PS51352"/>
    </source>
</evidence>
<comment type="function">
    <text evidence="1">Thiol-specific peroxidase that catalyzes the reduction of hydrogen peroxide and organic hydroperoxides to water and alcohols, respectively. Plays a role in cell protection against oxidative stress by detoxifying peroxides and as sensor of hydrogen peroxide-mediated signaling events.</text>
</comment>
<dbReference type="EC" id="1.11.1.24" evidence="3"/>
<dbReference type="PANTHER" id="PTHR42801">
    <property type="entry name" value="THIOREDOXIN-DEPENDENT PEROXIDE REDUCTASE"/>
    <property type="match status" value="1"/>
</dbReference>
<dbReference type="GO" id="GO:0034599">
    <property type="term" value="P:cellular response to oxidative stress"/>
    <property type="evidence" value="ECO:0007669"/>
    <property type="project" value="TreeGrafter"/>
</dbReference>
<evidence type="ECO:0000256" key="8">
    <source>
        <dbReference type="ARBA" id="ARBA00023284"/>
    </source>
</evidence>
<dbReference type="GO" id="GO:0045454">
    <property type="term" value="P:cell redox homeostasis"/>
    <property type="evidence" value="ECO:0007669"/>
    <property type="project" value="TreeGrafter"/>
</dbReference>
<dbReference type="AlphaFoldDB" id="A0AAN1XRX4"/>
<sequence>MLRMSVAIAVVLVVLAVAAVGIRRASAHLQHGAAAPDFTLQAAKGGTVETVDLKAALAKGPVVLYFFPKSFTSGCTVEAHLFSEHIADYRKLGATVIGVSGDDLETQKKFSAQECRSAFLVASDPGLKVAKAYDAALGFGFANRTSYVIGQDGTVALAYTNLDPSQHVAKTLDAVKSLHATAER</sequence>
<evidence type="ECO:0000256" key="6">
    <source>
        <dbReference type="ARBA" id="ARBA00023002"/>
    </source>
</evidence>
<evidence type="ECO:0000256" key="10">
    <source>
        <dbReference type="ARBA" id="ARBA00038489"/>
    </source>
</evidence>
<keyword evidence="6" id="KW-0560">Oxidoreductase</keyword>
<evidence type="ECO:0000256" key="11">
    <source>
        <dbReference type="ARBA" id="ARBA00041373"/>
    </source>
</evidence>
<evidence type="ECO:0000256" key="4">
    <source>
        <dbReference type="ARBA" id="ARBA00022559"/>
    </source>
</evidence>
<dbReference type="PIRSF" id="PIRSF000239">
    <property type="entry name" value="AHPC"/>
    <property type="match status" value="1"/>
</dbReference>
<reference evidence="15 16" key="1">
    <citation type="journal article" date="2022" name="ISME Commun">
        <title>Vulcanimicrobium alpinus gen. nov. sp. nov., the first cultivated representative of the candidate phylum 'Eremiobacterota', is a metabolically versatile aerobic anoxygenic phototroph.</title>
        <authorList>
            <person name="Yabe S."/>
            <person name="Muto K."/>
            <person name="Abe K."/>
            <person name="Yokota A."/>
            <person name="Staudigel H."/>
            <person name="Tebo B.M."/>
        </authorList>
    </citation>
    <scope>NUCLEOTIDE SEQUENCE [LARGE SCALE GENOMIC DNA]</scope>
    <source>
        <strain evidence="15 16">WC8-2</strain>
    </source>
</reference>
<keyword evidence="7" id="KW-1015">Disulfide bond</keyword>
<accession>A0AAN1XRX4</accession>
<evidence type="ECO:0000256" key="12">
    <source>
        <dbReference type="ARBA" id="ARBA00049091"/>
    </source>
</evidence>
<evidence type="ECO:0000256" key="2">
    <source>
        <dbReference type="ARBA" id="ARBA00011245"/>
    </source>
</evidence>
<protein>
    <recommendedName>
        <fullName evidence="3">thioredoxin-dependent peroxiredoxin</fullName>
        <ecNumber evidence="3">1.11.1.24</ecNumber>
    </recommendedName>
    <alternativeName>
        <fullName evidence="11">Bacterioferritin comigratory protein</fullName>
    </alternativeName>
    <alternativeName>
        <fullName evidence="9">Thioredoxin peroxidase</fullName>
    </alternativeName>
</protein>
<evidence type="ECO:0000313" key="15">
    <source>
        <dbReference type="EMBL" id="BDE04786.1"/>
    </source>
</evidence>
<dbReference type="GO" id="GO:0008379">
    <property type="term" value="F:thioredoxin peroxidase activity"/>
    <property type="evidence" value="ECO:0007669"/>
    <property type="project" value="TreeGrafter"/>
</dbReference>
<evidence type="ECO:0000313" key="16">
    <source>
        <dbReference type="Proteomes" id="UP001317532"/>
    </source>
</evidence>
<dbReference type="InterPro" id="IPR036249">
    <property type="entry name" value="Thioredoxin-like_sf"/>
</dbReference>
<proteinExistence type="inferred from homology"/>
<evidence type="ECO:0000256" key="13">
    <source>
        <dbReference type="PIRSR" id="PIRSR000239-1"/>
    </source>
</evidence>
<evidence type="ECO:0000256" key="9">
    <source>
        <dbReference type="ARBA" id="ARBA00032824"/>
    </source>
</evidence>
<dbReference type="CDD" id="cd03017">
    <property type="entry name" value="PRX_BCP"/>
    <property type="match status" value="1"/>
</dbReference>
<comment type="catalytic activity">
    <reaction evidence="12">
        <text>a hydroperoxide + [thioredoxin]-dithiol = an alcohol + [thioredoxin]-disulfide + H2O</text>
        <dbReference type="Rhea" id="RHEA:62620"/>
        <dbReference type="Rhea" id="RHEA-COMP:10698"/>
        <dbReference type="Rhea" id="RHEA-COMP:10700"/>
        <dbReference type="ChEBI" id="CHEBI:15377"/>
        <dbReference type="ChEBI" id="CHEBI:29950"/>
        <dbReference type="ChEBI" id="CHEBI:30879"/>
        <dbReference type="ChEBI" id="CHEBI:35924"/>
        <dbReference type="ChEBI" id="CHEBI:50058"/>
        <dbReference type="EC" id="1.11.1.24"/>
    </reaction>
</comment>
<evidence type="ECO:0000256" key="7">
    <source>
        <dbReference type="ARBA" id="ARBA00023157"/>
    </source>
</evidence>
<comment type="subunit">
    <text evidence="2">Monomer.</text>
</comment>
<keyword evidence="4" id="KW-0575">Peroxidase</keyword>
<gene>
    <name evidence="15" type="ORF">WPS_00620</name>
</gene>
<evidence type="ECO:0000256" key="1">
    <source>
        <dbReference type="ARBA" id="ARBA00003330"/>
    </source>
</evidence>
<comment type="similarity">
    <text evidence="10">Belongs to the peroxiredoxin family. BCP/PrxQ subfamily.</text>
</comment>
<dbReference type="InterPro" id="IPR050924">
    <property type="entry name" value="Peroxiredoxin_BCP/PrxQ"/>
</dbReference>
<evidence type="ECO:0000256" key="3">
    <source>
        <dbReference type="ARBA" id="ARBA00013017"/>
    </source>
</evidence>
<dbReference type="Pfam" id="PF00578">
    <property type="entry name" value="AhpC-TSA"/>
    <property type="match status" value="1"/>
</dbReference>
<organism evidence="15 16">
    <name type="scientific">Vulcanimicrobium alpinum</name>
    <dbReference type="NCBI Taxonomy" id="3016050"/>
    <lineage>
        <taxon>Bacteria</taxon>
        <taxon>Bacillati</taxon>
        <taxon>Vulcanimicrobiota</taxon>
        <taxon>Vulcanimicrobiia</taxon>
        <taxon>Vulcanimicrobiales</taxon>
        <taxon>Vulcanimicrobiaceae</taxon>
        <taxon>Vulcanimicrobium</taxon>
    </lineage>
</organism>
<dbReference type="Gene3D" id="3.40.30.10">
    <property type="entry name" value="Glutaredoxin"/>
    <property type="match status" value="1"/>
</dbReference>
<dbReference type="PANTHER" id="PTHR42801:SF4">
    <property type="entry name" value="AHPC_TSA FAMILY PROTEIN"/>
    <property type="match status" value="1"/>
</dbReference>
<keyword evidence="16" id="KW-1185">Reference proteome</keyword>
<dbReference type="KEGG" id="vab:WPS_00620"/>
<dbReference type="InterPro" id="IPR013766">
    <property type="entry name" value="Thioredoxin_domain"/>
</dbReference>
<dbReference type="EMBL" id="AP025523">
    <property type="protein sequence ID" value="BDE04786.1"/>
    <property type="molecule type" value="Genomic_DNA"/>
</dbReference>
<evidence type="ECO:0000256" key="5">
    <source>
        <dbReference type="ARBA" id="ARBA00022862"/>
    </source>
</evidence>
<feature type="domain" description="Thioredoxin" evidence="14">
    <location>
        <begin position="29"/>
        <end position="180"/>
    </location>
</feature>
<dbReference type="Proteomes" id="UP001317532">
    <property type="component" value="Chromosome"/>
</dbReference>
<dbReference type="InterPro" id="IPR024706">
    <property type="entry name" value="Peroxiredoxin_AhpC-typ"/>
</dbReference>